<organism evidence="2 3">
    <name type="scientific">Desulforamulus hydrothermalis Lam5 = DSM 18033</name>
    <dbReference type="NCBI Taxonomy" id="1121428"/>
    <lineage>
        <taxon>Bacteria</taxon>
        <taxon>Bacillati</taxon>
        <taxon>Bacillota</taxon>
        <taxon>Clostridia</taxon>
        <taxon>Eubacteriales</taxon>
        <taxon>Peptococcaceae</taxon>
        <taxon>Desulforamulus</taxon>
    </lineage>
</organism>
<reference evidence="2 3" key="1">
    <citation type="journal article" date="2013" name="Genome Announc.">
        <title>Genome Sequence of the Sulfate-Reducing Bacterium Desulfotomaculum hydrothermale Lam5(T).</title>
        <authorList>
            <person name="Amin O."/>
            <person name="Fardeau M.L."/>
            <person name="Valette O."/>
            <person name="Hirschler-Rea A."/>
            <person name="Barbe V."/>
            <person name="Medigue C."/>
            <person name="Vacherie B."/>
            <person name="Ollivier B."/>
            <person name="Bertin P.N."/>
            <person name="Dolla A."/>
        </authorList>
    </citation>
    <scope>NUCLEOTIDE SEQUENCE [LARGE SCALE GENOMIC DNA]</scope>
    <source>
        <strain evidence="3">Lam5 / DSM 18033</strain>
    </source>
</reference>
<name>K8EHZ2_9FIRM</name>
<protein>
    <submittedName>
        <fullName evidence="2">Uncharacterized protein</fullName>
    </submittedName>
</protein>
<keyword evidence="1" id="KW-0472">Membrane</keyword>
<proteinExistence type="predicted"/>
<evidence type="ECO:0000256" key="1">
    <source>
        <dbReference type="SAM" id="Phobius"/>
    </source>
</evidence>
<evidence type="ECO:0000313" key="3">
    <source>
        <dbReference type="Proteomes" id="UP000009315"/>
    </source>
</evidence>
<feature type="transmembrane region" description="Helical" evidence="1">
    <location>
        <begin position="20"/>
        <end position="42"/>
    </location>
</feature>
<keyword evidence="1" id="KW-0812">Transmembrane</keyword>
<dbReference type="Proteomes" id="UP000009315">
    <property type="component" value="Unassembled WGS sequence"/>
</dbReference>
<evidence type="ECO:0000313" key="2">
    <source>
        <dbReference type="EMBL" id="CCO08246.1"/>
    </source>
</evidence>
<keyword evidence="1" id="KW-1133">Transmembrane helix</keyword>
<sequence length="68" mass="7388">MNSIGVITQGVLSGKTLLDALMTVIYIPSTLGFAESAVALVLKRTNLPRVKEVANIDFKMCAKWPRVP</sequence>
<gene>
    <name evidence="2" type="ORF">DESHY_20115</name>
</gene>
<accession>K8EHZ2</accession>
<dbReference type="EMBL" id="CAOS01000009">
    <property type="protein sequence ID" value="CCO08246.1"/>
    <property type="molecule type" value="Genomic_DNA"/>
</dbReference>
<keyword evidence="3" id="KW-1185">Reference proteome</keyword>
<dbReference type="STRING" id="1121428.DESHY_20115"/>
<dbReference type="AlphaFoldDB" id="K8EHZ2"/>
<comment type="caution">
    <text evidence="2">The sequence shown here is derived from an EMBL/GenBank/DDBJ whole genome shotgun (WGS) entry which is preliminary data.</text>
</comment>